<dbReference type="PANTHER" id="PTHR48079">
    <property type="entry name" value="PROTEIN YEEZ"/>
    <property type="match status" value="1"/>
</dbReference>
<dbReference type="Gene3D" id="3.40.50.720">
    <property type="entry name" value="NAD(P)-binding Rossmann-like Domain"/>
    <property type="match status" value="1"/>
</dbReference>
<evidence type="ECO:0000313" key="3">
    <source>
        <dbReference type="Proteomes" id="UP000075615"/>
    </source>
</evidence>
<dbReference type="STRING" id="296218.AWN68_15045"/>
<dbReference type="GO" id="GO:0004029">
    <property type="term" value="F:aldehyde dehydrogenase (NAD+) activity"/>
    <property type="evidence" value="ECO:0007669"/>
    <property type="project" value="TreeGrafter"/>
</dbReference>
<gene>
    <name evidence="2" type="ORF">AWN68_15045</name>
</gene>
<dbReference type="Proteomes" id="UP000075615">
    <property type="component" value="Unassembled WGS sequence"/>
</dbReference>
<evidence type="ECO:0000313" key="2">
    <source>
        <dbReference type="EMBL" id="KYG82563.1"/>
    </source>
</evidence>
<keyword evidence="3" id="KW-1185">Reference proteome</keyword>
<dbReference type="RefSeq" id="WP_068412707.1">
    <property type="nucleotide sequence ID" value="NZ_LRDB01000003.1"/>
</dbReference>
<evidence type="ECO:0000259" key="1">
    <source>
        <dbReference type="Pfam" id="PF01370"/>
    </source>
</evidence>
<dbReference type="InterPro" id="IPR001509">
    <property type="entry name" value="Epimerase_deHydtase"/>
</dbReference>
<organism evidence="2 3">
    <name type="scientific">Roseivirga echinicomitans</name>
    <dbReference type="NCBI Taxonomy" id="296218"/>
    <lineage>
        <taxon>Bacteria</taxon>
        <taxon>Pseudomonadati</taxon>
        <taxon>Bacteroidota</taxon>
        <taxon>Cytophagia</taxon>
        <taxon>Cytophagales</taxon>
        <taxon>Roseivirgaceae</taxon>
        <taxon>Roseivirga</taxon>
    </lineage>
</organism>
<name>A0A150XV14_9BACT</name>
<dbReference type="InterPro" id="IPR051783">
    <property type="entry name" value="NAD(P)-dependent_oxidoreduct"/>
</dbReference>
<dbReference type="AlphaFoldDB" id="A0A150XV14"/>
<reference evidence="2 3" key="1">
    <citation type="submission" date="2016-01" db="EMBL/GenBank/DDBJ databases">
        <title>Genome sequencing of Roseivirga echinicomitans KMM 6058.</title>
        <authorList>
            <person name="Selvaratnam C."/>
            <person name="Thevarajoo S."/>
            <person name="Goh K.M."/>
            <person name="Ee R."/>
            <person name="Chan K.-G."/>
            <person name="Chong C.S."/>
        </authorList>
    </citation>
    <scope>NUCLEOTIDE SEQUENCE [LARGE SCALE GENOMIC DNA]</scope>
    <source>
        <strain evidence="2 3">KMM 6058</strain>
    </source>
</reference>
<accession>A0A150XV14</accession>
<dbReference type="OrthoDB" id="596910at2"/>
<dbReference type="SUPFAM" id="SSF51735">
    <property type="entry name" value="NAD(P)-binding Rossmann-fold domains"/>
    <property type="match status" value="1"/>
</dbReference>
<sequence length="326" mass="36867">MVFVTGATGLLGSFICRELIKNGQSIRAVKRGSSQLTLIEDIVDQIEWVDGDMNDTTFLFEALEGIDGVIHGAAIISFDKRDEDRMYKTNVQGTADLVNACLKAEVKNFVQISSVAALGRKPGQKFIDEKDKWEGTEYDSIYARSKYLQELEVWRGAQEGLNVKIVNPTVVLSPGLWGSGSTSVFKYAYDSKTFHPEGTINFVDVRDVAEICIKLLGSDVQNERFVLNAGTKEFRDFFAEVASRFGKKPPSKPVPYWMLKVAVKLEFVRSRIMRQSALITSDTAKLSRMHYHFKNDKVKKALNFEFRPVNETLDWSVRELKSMHNL</sequence>
<dbReference type="Pfam" id="PF01370">
    <property type="entry name" value="Epimerase"/>
    <property type="match status" value="1"/>
</dbReference>
<feature type="domain" description="NAD-dependent epimerase/dehydratase" evidence="1">
    <location>
        <begin position="2"/>
        <end position="225"/>
    </location>
</feature>
<protein>
    <recommendedName>
        <fullName evidence="1">NAD-dependent epimerase/dehydratase domain-containing protein</fullName>
    </recommendedName>
</protein>
<dbReference type="GO" id="GO:0005737">
    <property type="term" value="C:cytoplasm"/>
    <property type="evidence" value="ECO:0007669"/>
    <property type="project" value="TreeGrafter"/>
</dbReference>
<dbReference type="InterPro" id="IPR036291">
    <property type="entry name" value="NAD(P)-bd_dom_sf"/>
</dbReference>
<comment type="caution">
    <text evidence="2">The sequence shown here is derived from an EMBL/GenBank/DDBJ whole genome shotgun (WGS) entry which is preliminary data.</text>
</comment>
<dbReference type="EMBL" id="LRDB01000003">
    <property type="protein sequence ID" value="KYG82563.1"/>
    <property type="molecule type" value="Genomic_DNA"/>
</dbReference>
<dbReference type="PANTHER" id="PTHR48079:SF6">
    <property type="entry name" value="NAD(P)-BINDING DOMAIN-CONTAINING PROTEIN-RELATED"/>
    <property type="match status" value="1"/>
</dbReference>
<proteinExistence type="predicted"/>